<sequence>MWNMLLMFLCILCIEIRDILTVLECLSGFVSILIICHVIACKLLSLVVFYIPCHHISSLLETLFFIVYFQDFMEGKLPSIPGELPTLNDWENHLTTIFPEVS</sequence>
<comment type="caution">
    <text evidence="6">The sequence shown here is derived from an EMBL/GenBank/DDBJ whole genome shotgun (WGS) entry which is preliminary data.</text>
</comment>
<keyword evidence="7" id="KW-1185">Reference proteome</keyword>
<evidence type="ECO:0000313" key="6">
    <source>
        <dbReference type="EMBL" id="DAD47374.1"/>
    </source>
</evidence>
<gene>
    <name evidence="6" type="ORF">HUJ06_017311</name>
</gene>
<evidence type="ECO:0000256" key="4">
    <source>
        <dbReference type="SAM" id="Phobius"/>
    </source>
</evidence>
<keyword evidence="4" id="KW-0472">Membrane</keyword>
<name>A0A822ZMZ6_NELNU</name>
<dbReference type="InterPro" id="IPR035434">
    <property type="entry name" value="GCL_bact_plant"/>
</dbReference>
<dbReference type="PANTHER" id="PTHR34378">
    <property type="entry name" value="GLUTAMATE--CYSTEINE LIGASE, CHLOROPLASTIC"/>
    <property type="match status" value="1"/>
</dbReference>
<evidence type="ECO:0000256" key="5">
    <source>
        <dbReference type="SAM" id="SignalP"/>
    </source>
</evidence>
<keyword evidence="2" id="KW-0547">Nucleotide-binding</keyword>
<proteinExistence type="predicted"/>
<dbReference type="Proteomes" id="UP000607653">
    <property type="component" value="Unassembled WGS sequence"/>
</dbReference>
<reference evidence="6 7" key="1">
    <citation type="journal article" date="2020" name="Mol. Biol. Evol.">
        <title>Distinct Expression and Methylation Patterns for Genes with Different Fates following a Single Whole-Genome Duplication in Flowering Plants.</title>
        <authorList>
            <person name="Shi T."/>
            <person name="Rahmani R.S."/>
            <person name="Gugger P.F."/>
            <person name="Wang M."/>
            <person name="Li H."/>
            <person name="Zhang Y."/>
            <person name="Li Z."/>
            <person name="Wang Q."/>
            <person name="Van de Peer Y."/>
            <person name="Marchal K."/>
            <person name="Chen J."/>
        </authorList>
    </citation>
    <scope>NUCLEOTIDE SEQUENCE [LARGE SCALE GENOMIC DNA]</scope>
    <source>
        <tissue evidence="6">Leaf</tissue>
    </source>
</reference>
<keyword evidence="4" id="KW-0812">Transmembrane</keyword>
<feature type="transmembrane region" description="Helical" evidence="4">
    <location>
        <begin position="27"/>
        <end position="51"/>
    </location>
</feature>
<feature type="chain" id="PRO_5032305555" evidence="5">
    <location>
        <begin position="22"/>
        <end position="102"/>
    </location>
</feature>
<dbReference type="GO" id="GO:0005524">
    <property type="term" value="F:ATP binding"/>
    <property type="evidence" value="ECO:0007669"/>
    <property type="project" value="UniProtKB-KW"/>
</dbReference>
<evidence type="ECO:0000256" key="3">
    <source>
        <dbReference type="ARBA" id="ARBA00022840"/>
    </source>
</evidence>
<dbReference type="GO" id="GO:0006750">
    <property type="term" value="P:glutathione biosynthetic process"/>
    <property type="evidence" value="ECO:0007669"/>
    <property type="project" value="InterPro"/>
</dbReference>
<keyword evidence="3" id="KW-0067">ATP-binding</keyword>
<dbReference type="Gene3D" id="3.30.590.20">
    <property type="match status" value="1"/>
</dbReference>
<dbReference type="EMBL" id="DUZY01000008">
    <property type="protein sequence ID" value="DAD47374.1"/>
    <property type="molecule type" value="Genomic_DNA"/>
</dbReference>
<dbReference type="AlphaFoldDB" id="A0A822ZMZ6"/>
<protein>
    <submittedName>
        <fullName evidence="6">Uncharacterized protein</fullName>
    </submittedName>
</protein>
<keyword evidence="4" id="KW-1133">Transmembrane helix</keyword>
<keyword evidence="5" id="KW-0732">Signal</keyword>
<evidence type="ECO:0000313" key="7">
    <source>
        <dbReference type="Proteomes" id="UP000607653"/>
    </source>
</evidence>
<dbReference type="PANTHER" id="PTHR34378:SF1">
    <property type="entry name" value="GLUTAMATE--CYSTEINE LIGASE, CHLOROPLASTIC"/>
    <property type="match status" value="1"/>
</dbReference>
<dbReference type="GO" id="GO:0004357">
    <property type="term" value="F:glutamate-cysteine ligase activity"/>
    <property type="evidence" value="ECO:0007669"/>
    <property type="project" value="InterPro"/>
</dbReference>
<organism evidence="6 7">
    <name type="scientific">Nelumbo nucifera</name>
    <name type="common">Sacred lotus</name>
    <dbReference type="NCBI Taxonomy" id="4432"/>
    <lineage>
        <taxon>Eukaryota</taxon>
        <taxon>Viridiplantae</taxon>
        <taxon>Streptophyta</taxon>
        <taxon>Embryophyta</taxon>
        <taxon>Tracheophyta</taxon>
        <taxon>Spermatophyta</taxon>
        <taxon>Magnoliopsida</taxon>
        <taxon>Proteales</taxon>
        <taxon>Nelumbonaceae</taxon>
        <taxon>Nelumbo</taxon>
    </lineage>
</organism>
<evidence type="ECO:0000256" key="2">
    <source>
        <dbReference type="ARBA" id="ARBA00022741"/>
    </source>
</evidence>
<keyword evidence="1" id="KW-0436">Ligase</keyword>
<evidence type="ECO:0000256" key="1">
    <source>
        <dbReference type="ARBA" id="ARBA00022598"/>
    </source>
</evidence>
<feature type="signal peptide" evidence="5">
    <location>
        <begin position="1"/>
        <end position="21"/>
    </location>
</feature>
<accession>A0A822ZMZ6</accession>